<proteinExistence type="inferred from homology"/>
<dbReference type="SUPFAM" id="SSF54001">
    <property type="entry name" value="Cysteine proteinases"/>
    <property type="match status" value="1"/>
</dbReference>
<keyword evidence="11" id="KW-1185">Reference proteome</keyword>
<dbReference type="InterPro" id="IPR001578">
    <property type="entry name" value="Peptidase_C12_UCH"/>
</dbReference>
<dbReference type="PANTHER" id="PTHR10589">
    <property type="entry name" value="UBIQUITIN CARBOXYL-TERMINAL HYDROLASE"/>
    <property type="match status" value="1"/>
</dbReference>
<dbReference type="AlphaFoldDB" id="A0A5N6L1K6"/>
<keyword evidence="4 6" id="KW-0378">Hydrolase</keyword>
<evidence type="ECO:0000256" key="6">
    <source>
        <dbReference type="PROSITE-ProRule" id="PRU01393"/>
    </source>
</evidence>
<evidence type="ECO:0000313" key="10">
    <source>
        <dbReference type="EMBL" id="KAB8532593.1"/>
    </source>
</evidence>
<comment type="similarity">
    <text evidence="6 7">Belongs to the peptidase C12 family.</text>
</comment>
<reference evidence="10 11" key="1">
    <citation type="submission" date="2019-06" db="EMBL/GenBank/DDBJ databases">
        <title>A chromosomal-level reference genome of Carpinus fangiana (Coryloideae, Betulaceae).</title>
        <authorList>
            <person name="Yang X."/>
            <person name="Wang Z."/>
            <person name="Zhang L."/>
            <person name="Hao G."/>
            <person name="Liu J."/>
            <person name="Yang Y."/>
        </authorList>
    </citation>
    <scope>NUCLEOTIDE SEQUENCE [LARGE SCALE GENOMIC DNA]</scope>
    <source>
        <strain evidence="10">Cfa_2016G</strain>
        <tissue evidence="10">Leaf</tissue>
    </source>
</reference>
<dbReference type="InterPro" id="IPR038765">
    <property type="entry name" value="Papain-like_cys_pep_sf"/>
</dbReference>
<dbReference type="GO" id="GO:0004843">
    <property type="term" value="F:cysteine-type deubiquitinase activity"/>
    <property type="evidence" value="ECO:0007669"/>
    <property type="project" value="UniProtKB-UniRule"/>
</dbReference>
<dbReference type="PROSITE" id="PS52048">
    <property type="entry name" value="UCH_DOMAIN"/>
    <property type="match status" value="1"/>
</dbReference>
<dbReference type="Proteomes" id="UP000327013">
    <property type="component" value="Unassembled WGS sequence"/>
</dbReference>
<dbReference type="GO" id="GO:0006511">
    <property type="term" value="P:ubiquitin-dependent protein catabolic process"/>
    <property type="evidence" value="ECO:0007669"/>
    <property type="project" value="UniProtKB-UniRule"/>
</dbReference>
<evidence type="ECO:0000313" key="11">
    <source>
        <dbReference type="Proteomes" id="UP000327013"/>
    </source>
</evidence>
<keyword evidence="2 6" id="KW-0645">Protease</keyword>
<feature type="domain" description="UCH catalytic" evidence="9">
    <location>
        <begin position="45"/>
        <end position="296"/>
    </location>
</feature>
<keyword evidence="3 6" id="KW-0833">Ubl conjugation pathway</keyword>
<gene>
    <name evidence="10" type="ORF">FH972_025538</name>
</gene>
<dbReference type="EMBL" id="VIBQ01000057">
    <property type="protein sequence ID" value="KAB8532593.1"/>
    <property type="molecule type" value="Genomic_DNA"/>
</dbReference>
<evidence type="ECO:0000259" key="9">
    <source>
        <dbReference type="PROSITE" id="PS52048"/>
    </source>
</evidence>
<evidence type="ECO:0000256" key="1">
    <source>
        <dbReference type="ARBA" id="ARBA00000707"/>
    </source>
</evidence>
<evidence type="ECO:0000256" key="7">
    <source>
        <dbReference type="RuleBase" id="RU361215"/>
    </source>
</evidence>
<accession>A0A5N6L1K6</accession>
<feature type="region of interest" description="Disordered" evidence="8">
    <location>
        <begin position="1"/>
        <end position="36"/>
    </location>
</feature>
<feature type="active site" description="Nucleophile" evidence="6">
    <location>
        <position position="124"/>
    </location>
</feature>
<dbReference type="Pfam" id="PF01088">
    <property type="entry name" value="Peptidase_C12"/>
    <property type="match status" value="1"/>
</dbReference>
<evidence type="ECO:0000256" key="5">
    <source>
        <dbReference type="ARBA" id="ARBA00022807"/>
    </source>
</evidence>
<comment type="caution">
    <text evidence="10">The sequence shown here is derived from an EMBL/GenBank/DDBJ whole genome shotgun (WGS) entry which is preliminary data.</text>
</comment>
<feature type="site" description="Important for enzyme activity" evidence="6">
    <location>
        <position position="247"/>
    </location>
</feature>
<dbReference type="EC" id="3.4.19.12" evidence="7"/>
<evidence type="ECO:0000256" key="4">
    <source>
        <dbReference type="ARBA" id="ARBA00022801"/>
    </source>
</evidence>
<name>A0A5N6L1K6_9ROSI</name>
<feature type="compositionally biased region" description="Basic residues" evidence="8">
    <location>
        <begin position="1"/>
        <end position="10"/>
    </location>
</feature>
<sequence length="439" mass="49302">MSTTRKKRRLNNGAAEESDAKGLPPAFPGSALSSATPADKSRWQGFCEIDSDPAYFSVMLEEFGVRGIRVREVYSLDADILAFLPRPIHGLIFLFKYRADDATKQEASCPDHVWFANQTHDQACATVALLNIVNNIDGADLGEHLQSFRDFTDDFTPALRGDAIGSFEFVKNVHNSFARKMDMLNIDLARQNAYDDRNKKRKKPTAAAKSKGSKKKGVITDDDYDEEENGYHFIAFVPIGNEVWKMDGLERQPVKLGTLGSDEESDWLSLVLVDLGERMAQFEANDINFNLLACVQDPLVGLHQQLREQTRAIQAVEKKLDEDRPRGWRRDDSNQEADIEIELAGDDNENTGDDQFSTRFEQRIHDAGADGEALFKLRQALLGERRDTLAAVAGEEAEAQLDRDKAAERRHDFGPLIHAWLRMLAEKEGVVKSLIEETS</sequence>
<evidence type="ECO:0000256" key="8">
    <source>
        <dbReference type="SAM" id="MobiDB-lite"/>
    </source>
</evidence>
<dbReference type="PANTHER" id="PTHR10589:SF29">
    <property type="entry name" value="UBIQUITIN CARBOXYL-TERMINAL HYDROLASE"/>
    <property type="match status" value="1"/>
</dbReference>
<feature type="site" description="Transition state stabilizer" evidence="6">
    <location>
        <position position="118"/>
    </location>
</feature>
<evidence type="ECO:0000256" key="2">
    <source>
        <dbReference type="ARBA" id="ARBA00022670"/>
    </source>
</evidence>
<dbReference type="PRINTS" id="PR00707">
    <property type="entry name" value="UBCTHYDRLASE"/>
</dbReference>
<protein>
    <recommendedName>
        <fullName evidence="7">Ubiquitin carboxyl-terminal hydrolase</fullName>
        <ecNumber evidence="7">3.4.19.12</ecNumber>
    </recommendedName>
</protein>
<dbReference type="InterPro" id="IPR036959">
    <property type="entry name" value="Peptidase_C12_UCH_sf"/>
</dbReference>
<keyword evidence="5 6" id="KW-0788">Thiol protease</keyword>
<comment type="catalytic activity">
    <reaction evidence="1 6 7">
        <text>Thiol-dependent hydrolysis of ester, thioester, amide, peptide and isopeptide bonds formed by the C-terminal Gly of ubiquitin (a 76-residue protein attached to proteins as an intracellular targeting signal).</text>
        <dbReference type="EC" id="3.4.19.12"/>
    </reaction>
</comment>
<feature type="region of interest" description="Disordered" evidence="8">
    <location>
        <begin position="195"/>
        <end position="221"/>
    </location>
</feature>
<feature type="active site" description="Proton donor" evidence="6">
    <location>
        <position position="232"/>
    </location>
</feature>
<evidence type="ECO:0000256" key="3">
    <source>
        <dbReference type="ARBA" id="ARBA00022786"/>
    </source>
</evidence>
<dbReference type="OrthoDB" id="1924260at2759"/>
<dbReference type="Gene3D" id="3.40.532.10">
    <property type="entry name" value="Peptidase C12, ubiquitin carboxyl-terminal hydrolase"/>
    <property type="match status" value="1"/>
</dbReference>
<dbReference type="GO" id="GO:0016579">
    <property type="term" value="P:protein deubiquitination"/>
    <property type="evidence" value="ECO:0007669"/>
    <property type="project" value="TreeGrafter"/>
</dbReference>
<dbReference type="GO" id="GO:0005737">
    <property type="term" value="C:cytoplasm"/>
    <property type="evidence" value="ECO:0007669"/>
    <property type="project" value="TreeGrafter"/>
</dbReference>
<dbReference type="FunFam" id="3.40.532.10:FF:000010">
    <property type="entry name" value="Ubiquitin carboxyl-terminal hydrolase"/>
    <property type="match status" value="1"/>
</dbReference>
<organism evidence="10 11">
    <name type="scientific">Carpinus fangiana</name>
    <dbReference type="NCBI Taxonomy" id="176857"/>
    <lineage>
        <taxon>Eukaryota</taxon>
        <taxon>Viridiplantae</taxon>
        <taxon>Streptophyta</taxon>
        <taxon>Embryophyta</taxon>
        <taxon>Tracheophyta</taxon>
        <taxon>Spermatophyta</taxon>
        <taxon>Magnoliopsida</taxon>
        <taxon>eudicotyledons</taxon>
        <taxon>Gunneridae</taxon>
        <taxon>Pentapetalae</taxon>
        <taxon>rosids</taxon>
        <taxon>fabids</taxon>
        <taxon>Fagales</taxon>
        <taxon>Betulaceae</taxon>
        <taxon>Carpinus</taxon>
    </lineage>
</organism>